<sequence>MSFFSKNRKFKTETIWNRIQKIFRDLSTDSKIQIGLAGLGLKNKKIFLEIKKQKRKSMKTDTGFLKNDNLKEDLYLRLKNPYEKKWPNLAIDHGKKEYKLLKQTVSRFL</sequence>
<comment type="caution">
    <text evidence="1">The sequence shown here is derived from an EMBL/GenBank/DDBJ whole genome shotgun (WGS) entry which is preliminary data.</text>
</comment>
<name>A0A3M7QRC5_BRAPC</name>
<dbReference type="AlphaFoldDB" id="A0A3M7QRC5"/>
<proteinExistence type="predicted"/>
<keyword evidence="2" id="KW-1185">Reference proteome</keyword>
<reference evidence="1 2" key="1">
    <citation type="journal article" date="2018" name="Sci. Rep.">
        <title>Genomic signatures of local adaptation to the degree of environmental predictability in rotifers.</title>
        <authorList>
            <person name="Franch-Gras L."/>
            <person name="Hahn C."/>
            <person name="Garcia-Roger E.M."/>
            <person name="Carmona M.J."/>
            <person name="Serra M."/>
            <person name="Gomez A."/>
        </authorList>
    </citation>
    <scope>NUCLEOTIDE SEQUENCE [LARGE SCALE GENOMIC DNA]</scope>
    <source>
        <strain evidence="1">HYR1</strain>
    </source>
</reference>
<protein>
    <submittedName>
        <fullName evidence="1">Uncharacterized protein</fullName>
    </submittedName>
</protein>
<accession>A0A3M7QRC5</accession>
<gene>
    <name evidence="1" type="ORF">BpHYR1_035944</name>
</gene>
<organism evidence="1 2">
    <name type="scientific">Brachionus plicatilis</name>
    <name type="common">Marine rotifer</name>
    <name type="synonym">Brachionus muelleri</name>
    <dbReference type="NCBI Taxonomy" id="10195"/>
    <lineage>
        <taxon>Eukaryota</taxon>
        <taxon>Metazoa</taxon>
        <taxon>Spiralia</taxon>
        <taxon>Gnathifera</taxon>
        <taxon>Rotifera</taxon>
        <taxon>Eurotatoria</taxon>
        <taxon>Monogononta</taxon>
        <taxon>Pseudotrocha</taxon>
        <taxon>Ploima</taxon>
        <taxon>Brachionidae</taxon>
        <taxon>Brachionus</taxon>
    </lineage>
</organism>
<dbReference type="Proteomes" id="UP000276133">
    <property type="component" value="Unassembled WGS sequence"/>
</dbReference>
<evidence type="ECO:0000313" key="1">
    <source>
        <dbReference type="EMBL" id="RNA14017.1"/>
    </source>
</evidence>
<evidence type="ECO:0000313" key="2">
    <source>
        <dbReference type="Proteomes" id="UP000276133"/>
    </source>
</evidence>
<dbReference type="EMBL" id="REGN01005278">
    <property type="protein sequence ID" value="RNA14017.1"/>
    <property type="molecule type" value="Genomic_DNA"/>
</dbReference>